<reference evidence="1 2" key="1">
    <citation type="journal article" date="2016" name="Nat. Commun.">
        <title>Thousands of microbial genomes shed light on interconnected biogeochemical processes in an aquifer system.</title>
        <authorList>
            <person name="Anantharaman K."/>
            <person name="Brown C.T."/>
            <person name="Hug L.A."/>
            <person name="Sharon I."/>
            <person name="Castelle C.J."/>
            <person name="Probst A.J."/>
            <person name="Thomas B.C."/>
            <person name="Singh A."/>
            <person name="Wilkins M.J."/>
            <person name="Karaoz U."/>
            <person name="Brodie E.L."/>
            <person name="Williams K.H."/>
            <person name="Hubbard S.S."/>
            <person name="Banfield J.F."/>
        </authorList>
    </citation>
    <scope>NUCLEOTIDE SEQUENCE [LARGE SCALE GENOMIC DNA]</scope>
</reference>
<comment type="caution">
    <text evidence="1">The sequence shown here is derived from an EMBL/GenBank/DDBJ whole genome shotgun (WGS) entry which is preliminary data.</text>
</comment>
<protein>
    <submittedName>
        <fullName evidence="1">Uncharacterized protein</fullName>
    </submittedName>
</protein>
<evidence type="ECO:0000313" key="2">
    <source>
        <dbReference type="Proteomes" id="UP000177078"/>
    </source>
</evidence>
<dbReference type="Proteomes" id="UP000177078">
    <property type="component" value="Unassembled WGS sequence"/>
</dbReference>
<proteinExistence type="predicted"/>
<sequence>MLFLPKKYKRNQYARIGKIAKIHVWLRENQGTKKNGVMRQTPKTISQSDKTGTAFKFSPVIIFFDNVKTAF</sequence>
<gene>
    <name evidence="1" type="ORF">A3F15_03070</name>
</gene>
<dbReference type="AlphaFoldDB" id="A0A1G2RCE2"/>
<name>A0A1G2RCE2_9BACT</name>
<dbReference type="STRING" id="1802457.A3F15_03070"/>
<organism evidence="1 2">
    <name type="scientific">Candidatus Wildermuthbacteria bacterium RIFCSPHIGHO2_12_FULL_40_12</name>
    <dbReference type="NCBI Taxonomy" id="1802457"/>
    <lineage>
        <taxon>Bacteria</taxon>
        <taxon>Candidatus Wildermuthiibacteriota</taxon>
    </lineage>
</organism>
<dbReference type="EMBL" id="MHUC01000026">
    <property type="protein sequence ID" value="OHA70520.1"/>
    <property type="molecule type" value="Genomic_DNA"/>
</dbReference>
<evidence type="ECO:0000313" key="1">
    <source>
        <dbReference type="EMBL" id="OHA70520.1"/>
    </source>
</evidence>
<accession>A0A1G2RCE2</accession>